<sequence>MGKGAAKYGFKSGILPSTRSILKNPTVNQTSIIEKVKQAKPKGINGVGYAKGIKHPRGSHRNPPPVQFIDVEEVIHNTVKPRQKNSEPVSETQKIKLAQAELRRKFLSEALRNEEQRLLKQEQLLKKREQLLQQQRDEELKELSKERSSNLTIPTLEDIMSQPLMRQRTPEEQEILNLKRKHNKEMIEFKAKERKLANLIQLAHAAEEFITTEEQLLATVEKVFASDTQEALRSKLSLSASQQTARNESEISDALFGTLGNGEYVGLPIVKEFLSGEMEQFNENLNSKLNELSEQAEELKDSVL</sequence>
<reference evidence="2 3" key="1">
    <citation type="submission" date="2016-03" db="EMBL/GenBank/DDBJ databases">
        <title>How can Kluyveromyces marxianus grow so fast - potential evolutionary course in Saccharomyces Complex revealed by comparative genomics.</title>
        <authorList>
            <person name="Mo W."/>
            <person name="Lu W."/>
            <person name="Yang X."/>
            <person name="Qi J."/>
            <person name="Lv H."/>
        </authorList>
    </citation>
    <scope>NUCLEOTIDE SEQUENCE [LARGE SCALE GENOMIC DNA]</scope>
    <source>
        <strain evidence="2 3">FIM1</strain>
    </source>
</reference>
<proteinExistence type="predicted"/>
<dbReference type="EMBL" id="CP015056">
    <property type="protein sequence ID" value="QGN15655.1"/>
    <property type="molecule type" value="Genomic_DNA"/>
</dbReference>
<dbReference type="InterPro" id="IPR058940">
    <property type="entry name" value="mS26_fungi"/>
</dbReference>
<gene>
    <name evidence="2" type="primary">PET123</name>
    <name evidence="2" type="ORF">FIM1_2348</name>
</gene>
<reference evidence="2 3" key="2">
    <citation type="submission" date="2019-11" db="EMBL/GenBank/DDBJ databases">
        <authorList>
            <person name="Lu H."/>
        </authorList>
    </citation>
    <scope>NUCLEOTIDE SEQUENCE [LARGE SCALE GENOMIC DNA]</scope>
    <source>
        <strain evidence="2 3">FIM1</strain>
    </source>
</reference>
<keyword evidence="2" id="KW-0689">Ribosomal protein</keyword>
<name>A0ABX6EVU2_KLUMA</name>
<dbReference type="GO" id="GO:0005840">
    <property type="term" value="C:ribosome"/>
    <property type="evidence" value="ECO:0007669"/>
    <property type="project" value="UniProtKB-KW"/>
</dbReference>
<feature type="coiled-coil region" evidence="1">
    <location>
        <begin position="97"/>
        <end position="141"/>
    </location>
</feature>
<evidence type="ECO:0000256" key="1">
    <source>
        <dbReference type="SAM" id="Coils"/>
    </source>
</evidence>
<keyword evidence="1" id="KW-0175">Coiled coil</keyword>
<keyword evidence="2" id="KW-0687">Ribonucleoprotein</keyword>
<dbReference type="Proteomes" id="UP000422736">
    <property type="component" value="Chromosome 3"/>
</dbReference>
<evidence type="ECO:0000313" key="2">
    <source>
        <dbReference type="EMBL" id="QGN15655.1"/>
    </source>
</evidence>
<organism evidence="2 3">
    <name type="scientific">Kluyveromyces marxianus</name>
    <name type="common">Yeast</name>
    <name type="synonym">Candida kefyr</name>
    <dbReference type="NCBI Taxonomy" id="4911"/>
    <lineage>
        <taxon>Eukaryota</taxon>
        <taxon>Fungi</taxon>
        <taxon>Dikarya</taxon>
        <taxon>Ascomycota</taxon>
        <taxon>Saccharomycotina</taxon>
        <taxon>Saccharomycetes</taxon>
        <taxon>Saccharomycetales</taxon>
        <taxon>Saccharomycetaceae</taxon>
        <taxon>Kluyveromyces</taxon>
    </lineage>
</organism>
<dbReference type="Pfam" id="PF26163">
    <property type="entry name" value="mS26"/>
    <property type="match status" value="1"/>
</dbReference>
<feature type="coiled-coil region" evidence="1">
    <location>
        <begin position="271"/>
        <end position="302"/>
    </location>
</feature>
<dbReference type="CDD" id="cd23703">
    <property type="entry name" value="mS26_PET12"/>
    <property type="match status" value="1"/>
</dbReference>
<keyword evidence="3" id="KW-1185">Reference proteome</keyword>
<protein>
    <submittedName>
        <fullName evidence="2">37S ribosomal protein PET123</fullName>
    </submittedName>
</protein>
<accession>A0ABX6EVU2</accession>
<evidence type="ECO:0000313" key="3">
    <source>
        <dbReference type="Proteomes" id="UP000422736"/>
    </source>
</evidence>